<dbReference type="PANTHER" id="PTHR10302">
    <property type="entry name" value="SINGLE-STRANDED DNA-BINDING PROTEIN"/>
    <property type="match status" value="1"/>
</dbReference>
<dbReference type="Gene3D" id="2.40.50.140">
    <property type="entry name" value="Nucleic acid-binding proteins"/>
    <property type="match status" value="1"/>
</dbReference>
<feature type="region of interest" description="Disordered" evidence="3">
    <location>
        <begin position="134"/>
        <end position="184"/>
    </location>
</feature>
<keyword evidence="1 2" id="KW-0238">DNA-binding</keyword>
<evidence type="ECO:0000256" key="2">
    <source>
        <dbReference type="PROSITE-ProRule" id="PRU00252"/>
    </source>
</evidence>
<dbReference type="Pfam" id="PF00436">
    <property type="entry name" value="SSB"/>
    <property type="match status" value="1"/>
</dbReference>
<evidence type="ECO:0000256" key="1">
    <source>
        <dbReference type="ARBA" id="ARBA00023125"/>
    </source>
</evidence>
<dbReference type="InterPro" id="IPR012340">
    <property type="entry name" value="NA-bd_OB-fold"/>
</dbReference>
<gene>
    <name evidence="4" type="primary">ssb1</name>
    <name evidence="4" type="ORF">GCM10007368_16350</name>
</gene>
<dbReference type="PROSITE" id="PS50935">
    <property type="entry name" value="SSB"/>
    <property type="match status" value="1"/>
</dbReference>
<evidence type="ECO:0000313" key="5">
    <source>
        <dbReference type="Proteomes" id="UP000632535"/>
    </source>
</evidence>
<sequence length="184" mass="19846">MSDVNVTVVGHVGTEPTLATSPQGTDWTSFRLASTRRVRDPRTGEWADGETLWFTVKLFRDRARHVCMSVRKGDPVVVRGRLTLEEWDAPREHPLPDGGTAVVTERRSRQVIEAQHVGVDATRGMVRFARVSDRADQPGGEAVAVAPATDTDPWDLSPDAVPGDASGAVVEEGEKGPVPETVGA</sequence>
<name>A0ABQ2B861_9MICO</name>
<dbReference type="GO" id="GO:0003677">
    <property type="term" value="F:DNA binding"/>
    <property type="evidence" value="ECO:0007669"/>
    <property type="project" value="UniProtKB-KW"/>
</dbReference>
<dbReference type="InterPro" id="IPR011344">
    <property type="entry name" value="ssDNA-bd"/>
</dbReference>
<dbReference type="EMBL" id="BMDG01000005">
    <property type="protein sequence ID" value="GGI07477.1"/>
    <property type="molecule type" value="Genomic_DNA"/>
</dbReference>
<accession>A0ABQ2B861</accession>
<comment type="caution">
    <text evidence="4">The sequence shown here is derived from an EMBL/GenBank/DDBJ whole genome shotgun (WGS) entry which is preliminary data.</text>
</comment>
<reference evidence="5" key="1">
    <citation type="journal article" date="2019" name="Int. J. Syst. Evol. Microbiol.">
        <title>The Global Catalogue of Microorganisms (GCM) 10K type strain sequencing project: providing services to taxonomists for standard genome sequencing and annotation.</title>
        <authorList>
            <consortium name="The Broad Institute Genomics Platform"/>
            <consortium name="The Broad Institute Genome Sequencing Center for Infectious Disease"/>
            <person name="Wu L."/>
            <person name="Ma J."/>
        </authorList>
    </citation>
    <scope>NUCLEOTIDE SEQUENCE [LARGE SCALE GENOMIC DNA]</scope>
    <source>
        <strain evidence="5">CCM 8653</strain>
    </source>
</reference>
<dbReference type="PANTHER" id="PTHR10302:SF0">
    <property type="entry name" value="SINGLE-STRANDED DNA-BINDING PROTEIN, MITOCHONDRIAL"/>
    <property type="match status" value="1"/>
</dbReference>
<evidence type="ECO:0000313" key="4">
    <source>
        <dbReference type="EMBL" id="GGI07477.1"/>
    </source>
</evidence>
<proteinExistence type="predicted"/>
<dbReference type="RefSeq" id="WP_188523208.1">
    <property type="nucleotide sequence ID" value="NZ_BMDG01000005.1"/>
</dbReference>
<dbReference type="SUPFAM" id="SSF50249">
    <property type="entry name" value="Nucleic acid-binding proteins"/>
    <property type="match status" value="1"/>
</dbReference>
<dbReference type="InterPro" id="IPR000424">
    <property type="entry name" value="Primosome_PriB/ssb"/>
</dbReference>
<keyword evidence="5" id="KW-1185">Reference proteome</keyword>
<evidence type="ECO:0000256" key="3">
    <source>
        <dbReference type="SAM" id="MobiDB-lite"/>
    </source>
</evidence>
<dbReference type="CDD" id="cd04496">
    <property type="entry name" value="SSB_OBF"/>
    <property type="match status" value="1"/>
</dbReference>
<organism evidence="4 5">
    <name type="scientific">Isoptericola cucumis</name>
    <dbReference type="NCBI Taxonomy" id="1776856"/>
    <lineage>
        <taxon>Bacteria</taxon>
        <taxon>Bacillati</taxon>
        <taxon>Actinomycetota</taxon>
        <taxon>Actinomycetes</taxon>
        <taxon>Micrococcales</taxon>
        <taxon>Promicromonosporaceae</taxon>
        <taxon>Isoptericola</taxon>
    </lineage>
</organism>
<protein>
    <submittedName>
        <fullName evidence="4">Single-stranded DNA-binding protein 1</fullName>
    </submittedName>
</protein>
<dbReference type="Proteomes" id="UP000632535">
    <property type="component" value="Unassembled WGS sequence"/>
</dbReference>